<keyword evidence="5" id="KW-1185">Reference proteome</keyword>
<gene>
    <name evidence="4" type="ORF">AAHA92_30114</name>
</gene>
<dbReference type="GO" id="GO:0004097">
    <property type="term" value="F:catechol oxidase activity"/>
    <property type="evidence" value="ECO:0007669"/>
    <property type="project" value="UniProtKB-EC"/>
</dbReference>
<comment type="caution">
    <text evidence="4">The sequence shown here is derived from an EMBL/GenBank/DDBJ whole genome shotgun (WGS) entry which is preliminary data.</text>
</comment>
<dbReference type="PANTHER" id="PTHR11474">
    <property type="entry name" value="TYROSINASE FAMILY MEMBER"/>
    <property type="match status" value="1"/>
</dbReference>
<sequence>MGNKKIEHIDANCCPPYTGPATDYVLPPAPYLRVRQAAHRVSPAYIANYKLAIQRMKELDQTDPDDPRGFKQQANIHCAYCNGPYDQQGFPTLDIQVHNSWIFFPFHRWYLYFFERICGELVGPTGTGTTPMACTCPPCSLKATRRSTTATATKRTMATPSSTSASAPG</sequence>
<evidence type="ECO:0000259" key="3">
    <source>
        <dbReference type="PROSITE" id="PS00497"/>
    </source>
</evidence>
<evidence type="ECO:0000313" key="4">
    <source>
        <dbReference type="EMBL" id="KAL1537622.1"/>
    </source>
</evidence>
<dbReference type="Gene3D" id="1.10.1280.10">
    <property type="entry name" value="Di-copper center containing domain from catechol oxidase"/>
    <property type="match status" value="1"/>
</dbReference>
<dbReference type="InterPro" id="IPR008922">
    <property type="entry name" value="Di-copper_centre_dom_sf"/>
</dbReference>
<dbReference type="EMBL" id="JBEAFC010000011">
    <property type="protein sequence ID" value="KAL1537622.1"/>
    <property type="molecule type" value="Genomic_DNA"/>
</dbReference>
<dbReference type="SUPFAM" id="SSF48056">
    <property type="entry name" value="Di-copper centre-containing domain"/>
    <property type="match status" value="1"/>
</dbReference>
<dbReference type="InterPro" id="IPR050316">
    <property type="entry name" value="Tyrosinase/Hemocyanin"/>
</dbReference>
<dbReference type="PANTHER" id="PTHR11474:SF123">
    <property type="entry name" value="CATECHOL OXIDASE"/>
    <property type="match status" value="1"/>
</dbReference>
<dbReference type="InterPro" id="IPR002227">
    <property type="entry name" value="Tyrosinase_Cu-bd"/>
</dbReference>
<feature type="region of interest" description="Disordered" evidence="2">
    <location>
        <begin position="147"/>
        <end position="169"/>
    </location>
</feature>
<feature type="domain" description="Tyrosinase copper-binding" evidence="3">
    <location>
        <begin position="98"/>
        <end position="115"/>
    </location>
</feature>
<keyword evidence="1" id="KW-0479">Metal-binding</keyword>
<organism evidence="4 5">
    <name type="scientific">Salvia divinorum</name>
    <name type="common">Maria pastora</name>
    <name type="synonym">Diviner's sage</name>
    <dbReference type="NCBI Taxonomy" id="28513"/>
    <lineage>
        <taxon>Eukaryota</taxon>
        <taxon>Viridiplantae</taxon>
        <taxon>Streptophyta</taxon>
        <taxon>Embryophyta</taxon>
        <taxon>Tracheophyta</taxon>
        <taxon>Spermatophyta</taxon>
        <taxon>Magnoliopsida</taxon>
        <taxon>eudicotyledons</taxon>
        <taxon>Gunneridae</taxon>
        <taxon>Pentapetalae</taxon>
        <taxon>asterids</taxon>
        <taxon>lamiids</taxon>
        <taxon>Lamiales</taxon>
        <taxon>Lamiaceae</taxon>
        <taxon>Nepetoideae</taxon>
        <taxon>Mentheae</taxon>
        <taxon>Salviinae</taxon>
        <taxon>Salvia</taxon>
        <taxon>Salvia subgen. Calosphace</taxon>
    </lineage>
</organism>
<proteinExistence type="predicted"/>
<dbReference type="PROSITE" id="PS00497">
    <property type="entry name" value="TYROSINASE_1"/>
    <property type="match status" value="1"/>
</dbReference>
<evidence type="ECO:0000256" key="2">
    <source>
        <dbReference type="SAM" id="MobiDB-lite"/>
    </source>
</evidence>
<dbReference type="GO" id="GO:0046872">
    <property type="term" value="F:metal ion binding"/>
    <property type="evidence" value="ECO:0007669"/>
    <property type="project" value="UniProtKB-KW"/>
</dbReference>
<dbReference type="Proteomes" id="UP001567538">
    <property type="component" value="Unassembled WGS sequence"/>
</dbReference>
<dbReference type="Pfam" id="PF00264">
    <property type="entry name" value="Tyrosinase"/>
    <property type="match status" value="1"/>
</dbReference>
<evidence type="ECO:0000256" key="1">
    <source>
        <dbReference type="ARBA" id="ARBA00022723"/>
    </source>
</evidence>
<accession>A0ABD1G0L1</accession>
<dbReference type="AlphaFoldDB" id="A0ABD1G0L1"/>
<evidence type="ECO:0000313" key="5">
    <source>
        <dbReference type="Proteomes" id="UP001567538"/>
    </source>
</evidence>
<keyword evidence="4" id="KW-0560">Oxidoreductase</keyword>
<dbReference type="EC" id="1.10.3.1" evidence="4"/>
<protein>
    <submittedName>
        <fullName evidence="4">Catechol oxidase</fullName>
        <ecNumber evidence="4">1.10.3.1</ecNumber>
    </submittedName>
</protein>
<reference evidence="4 5" key="1">
    <citation type="submission" date="2024-06" db="EMBL/GenBank/DDBJ databases">
        <title>A chromosome level genome sequence of Diviner's sage (Salvia divinorum).</title>
        <authorList>
            <person name="Ford S.A."/>
            <person name="Ro D.-K."/>
            <person name="Ness R.W."/>
            <person name="Phillips M.A."/>
        </authorList>
    </citation>
    <scope>NUCLEOTIDE SEQUENCE [LARGE SCALE GENOMIC DNA]</scope>
    <source>
        <strain evidence="4">SAF-2024a</strain>
        <tissue evidence="4">Leaf</tissue>
    </source>
</reference>
<name>A0ABD1G0L1_SALDI</name>